<feature type="transmembrane region" description="Helical" evidence="1">
    <location>
        <begin position="747"/>
        <end position="768"/>
    </location>
</feature>
<keyword evidence="5" id="KW-1185">Reference proteome</keyword>
<dbReference type="Gene3D" id="2.60.40.3140">
    <property type="match status" value="1"/>
</dbReference>
<dbReference type="SUPFAM" id="SSF54001">
    <property type="entry name" value="Cysteine proteinases"/>
    <property type="match status" value="1"/>
</dbReference>
<name>A0ABV7W0M0_9BURK</name>
<evidence type="ECO:0000256" key="1">
    <source>
        <dbReference type="SAM" id="Phobius"/>
    </source>
</evidence>
<feature type="transmembrane region" description="Helical" evidence="1">
    <location>
        <begin position="659"/>
        <end position="680"/>
    </location>
</feature>
<reference evidence="5" key="1">
    <citation type="journal article" date="2019" name="Int. J. Syst. Evol. Microbiol.">
        <title>The Global Catalogue of Microorganisms (GCM) 10K type strain sequencing project: providing services to taxonomists for standard genome sequencing and annotation.</title>
        <authorList>
            <consortium name="The Broad Institute Genomics Platform"/>
            <consortium name="The Broad Institute Genome Sequencing Center for Infectious Disease"/>
            <person name="Wu L."/>
            <person name="Ma J."/>
        </authorList>
    </citation>
    <scope>NUCLEOTIDE SEQUENCE [LARGE SCALE GENOMIC DNA]</scope>
    <source>
        <strain evidence="5">KCTC 42501</strain>
    </source>
</reference>
<keyword evidence="1" id="KW-1133">Transmembrane helix</keyword>
<dbReference type="Gene3D" id="3.10.620.30">
    <property type="match status" value="1"/>
</dbReference>
<dbReference type="InterPro" id="IPR024618">
    <property type="entry name" value="DUF3857"/>
</dbReference>
<gene>
    <name evidence="4" type="ORF">ACFOPI_02685</name>
</gene>
<dbReference type="InterPro" id="IPR038765">
    <property type="entry name" value="Papain-like_cys_pep_sf"/>
</dbReference>
<evidence type="ECO:0000313" key="4">
    <source>
        <dbReference type="EMBL" id="MFC3682482.1"/>
    </source>
</evidence>
<feature type="transmembrane region" description="Helical" evidence="1">
    <location>
        <begin position="620"/>
        <end position="639"/>
    </location>
</feature>
<dbReference type="RefSeq" id="WP_382170467.1">
    <property type="nucleotide sequence ID" value="NZ_JBHRXX010000001.1"/>
</dbReference>
<keyword evidence="1" id="KW-0812">Transmembrane</keyword>
<comment type="caution">
    <text evidence="4">The sequence shown here is derived from an EMBL/GenBank/DDBJ whole genome shotgun (WGS) entry which is preliminary data.</text>
</comment>
<dbReference type="InterPro" id="IPR002931">
    <property type="entry name" value="Transglutaminase-like"/>
</dbReference>
<feature type="domain" description="Transglutaminase-like" evidence="2">
    <location>
        <begin position="238"/>
        <end position="318"/>
    </location>
</feature>
<feature type="domain" description="DUF3857" evidence="3">
    <location>
        <begin position="25"/>
        <end position="186"/>
    </location>
</feature>
<sequence length="830" mass="92568">MEQIRSGVYYLLVDRQTRVSGNERQQFNRFAIKVVNEKGMEHAASIDIDFDPSFQQLQLHTLSVHRNGRVISQLVTVPIRTLQREKELEALILDGRLTASLLVQDVRVGDVVEYAYSVRGVNPSMKGGHFGGFDMQWRDPAHTLYMRLLWPAERPITFRNMHLGTPAVESQQDGVRQYEWTAKQVPGLRVSDDAPVWFDPYPYVQWSSFRDWSEVSRWAVPLYAPPGLPGGELRAEVERIRQTLSDPRDQVAAVLQYVQKNIRYLSVDVGVGSYTPSPPATVMARRFGDCKDKTLLTLTMLKALGIEARAALVNTRIREGLAQRVPSPGAFDHVLVRVLVNGQIYWIDPTRYPQLGRLDAIGQPYFGVALVIDPSTQDLEPMPRSDATRYARSISTVFDATQGLGQPVTATITTEFQGLSAERMRDRLSRSNRDELQRQYLNFYAGYYPGVVSEGPMSVDDDQHNNTLKLVERYRIEDFWSDGGKPGVLHAWVRTPDMLSQLQEPDEKVRNAPLAIGHMTQLDTITDVLLPQDWRVEPDHSEVRHPAFEFTYTLTTTPRLLTQVSRYTSLSDHVKTEDMADYVKKLEEARAAMRLRLPPTSAAATPPAQVAEPPLVLKSIGVPVALYFLFVVAACFWVARKVYRYNPPPASPSPFTPGLPLGGWLWAYGVFLVLCVATSLKESWPSVSMIMGGVWSLLRSAGAPGATPGTTWVDLFSLGLLVLILTPFVVQLALYFGRRSSVPRLTLWLQGVFGVVGLVILVASFFVGDEVMDGATLAKDLTMTTFGLVGCVYILRSARAKATFVRRLGAAPVERPEPPVQPDAIGGSAP</sequence>
<protein>
    <submittedName>
        <fullName evidence="4">DUF3857 domain-containing protein</fullName>
    </submittedName>
</protein>
<evidence type="ECO:0000259" key="2">
    <source>
        <dbReference type="Pfam" id="PF01841"/>
    </source>
</evidence>
<keyword evidence="1" id="KW-0472">Membrane</keyword>
<dbReference type="EMBL" id="JBHRXX010000001">
    <property type="protein sequence ID" value="MFC3682482.1"/>
    <property type="molecule type" value="Genomic_DNA"/>
</dbReference>
<proteinExistence type="predicted"/>
<feature type="transmembrane region" description="Helical" evidence="1">
    <location>
        <begin position="780"/>
        <end position="798"/>
    </location>
</feature>
<dbReference type="Pfam" id="PF01841">
    <property type="entry name" value="Transglut_core"/>
    <property type="match status" value="1"/>
</dbReference>
<feature type="transmembrane region" description="Helical" evidence="1">
    <location>
        <begin position="715"/>
        <end position="735"/>
    </location>
</feature>
<dbReference type="Proteomes" id="UP001595729">
    <property type="component" value="Unassembled WGS sequence"/>
</dbReference>
<evidence type="ECO:0000313" key="5">
    <source>
        <dbReference type="Proteomes" id="UP001595729"/>
    </source>
</evidence>
<evidence type="ECO:0000259" key="3">
    <source>
        <dbReference type="Pfam" id="PF12969"/>
    </source>
</evidence>
<dbReference type="Pfam" id="PF12969">
    <property type="entry name" value="DUF3857"/>
    <property type="match status" value="1"/>
</dbReference>
<accession>A0ABV7W0M0</accession>
<organism evidence="4 5">
    <name type="scientific">Hydrogenophaga luteola</name>
    <dbReference type="NCBI Taxonomy" id="1591122"/>
    <lineage>
        <taxon>Bacteria</taxon>
        <taxon>Pseudomonadati</taxon>
        <taxon>Pseudomonadota</taxon>
        <taxon>Betaproteobacteria</taxon>
        <taxon>Burkholderiales</taxon>
        <taxon>Comamonadaceae</taxon>
        <taxon>Hydrogenophaga</taxon>
    </lineage>
</organism>